<evidence type="ECO:0000313" key="3">
    <source>
        <dbReference type="Proteomes" id="UP000191153"/>
    </source>
</evidence>
<organism evidence="2 3">
    <name type="scientific">Cetobacterium ceti</name>
    <dbReference type="NCBI Taxonomy" id="180163"/>
    <lineage>
        <taxon>Bacteria</taxon>
        <taxon>Fusobacteriati</taxon>
        <taxon>Fusobacteriota</taxon>
        <taxon>Fusobacteriia</taxon>
        <taxon>Fusobacteriales</taxon>
        <taxon>Fusobacteriaceae</taxon>
        <taxon>Cetobacterium</taxon>
    </lineage>
</organism>
<dbReference type="Proteomes" id="UP000191153">
    <property type="component" value="Unassembled WGS sequence"/>
</dbReference>
<name>A0A1T4LR40_9FUSO</name>
<dbReference type="RefSeq" id="WP_078693454.1">
    <property type="nucleotide sequence ID" value="NZ_FUWX01000007.1"/>
</dbReference>
<accession>A0A1T4LR40</accession>
<dbReference type="AlphaFoldDB" id="A0A1T4LR40"/>
<reference evidence="2 3" key="1">
    <citation type="submission" date="2017-02" db="EMBL/GenBank/DDBJ databases">
        <authorList>
            <person name="Peterson S.W."/>
        </authorList>
    </citation>
    <scope>NUCLEOTIDE SEQUENCE [LARGE SCALE GENOMIC DNA]</scope>
    <source>
        <strain evidence="2 3">ATCC 700028</strain>
    </source>
</reference>
<proteinExistence type="predicted"/>
<dbReference type="Pfam" id="PF00534">
    <property type="entry name" value="Glycos_transf_1"/>
    <property type="match status" value="1"/>
</dbReference>
<gene>
    <name evidence="2" type="ORF">SAMN02745174_00935</name>
</gene>
<dbReference type="CDD" id="cd03811">
    <property type="entry name" value="GT4_GT28_WabH-like"/>
    <property type="match status" value="1"/>
</dbReference>
<feature type="domain" description="Glycosyl transferase family 1" evidence="1">
    <location>
        <begin position="208"/>
        <end position="365"/>
    </location>
</feature>
<dbReference type="SUPFAM" id="SSF53756">
    <property type="entry name" value="UDP-Glycosyltransferase/glycogen phosphorylase"/>
    <property type="match status" value="1"/>
</dbReference>
<dbReference type="Gene3D" id="3.40.50.2000">
    <property type="entry name" value="Glycogen Phosphorylase B"/>
    <property type="match status" value="2"/>
</dbReference>
<protein>
    <submittedName>
        <fullName evidence="2">Glycosyltransferase involved in cell wall bisynthesis</fullName>
    </submittedName>
</protein>
<dbReference type="PANTHER" id="PTHR12526">
    <property type="entry name" value="GLYCOSYLTRANSFERASE"/>
    <property type="match status" value="1"/>
</dbReference>
<keyword evidence="3" id="KW-1185">Reference proteome</keyword>
<dbReference type="STRING" id="180163.SAMN02745174_00935"/>
<dbReference type="OrthoDB" id="9806653at2"/>
<evidence type="ECO:0000259" key="1">
    <source>
        <dbReference type="Pfam" id="PF00534"/>
    </source>
</evidence>
<dbReference type="GO" id="GO:0016757">
    <property type="term" value="F:glycosyltransferase activity"/>
    <property type="evidence" value="ECO:0007669"/>
    <property type="project" value="InterPro"/>
</dbReference>
<dbReference type="InterPro" id="IPR001296">
    <property type="entry name" value="Glyco_trans_1"/>
</dbReference>
<dbReference type="EMBL" id="FUWX01000007">
    <property type="protein sequence ID" value="SJZ57202.1"/>
    <property type="molecule type" value="Genomic_DNA"/>
</dbReference>
<evidence type="ECO:0000313" key="2">
    <source>
        <dbReference type="EMBL" id="SJZ57202.1"/>
    </source>
</evidence>
<sequence>MDNKIKIAFFIKGLRIGGTERILISYLKGLSMDSKYDIHLIINENSENNVLLRDVPKNIKITHVFSEKFDNLIEKVSLNRKSNIFYKILYSILLPYGKKLRKKKVIDYIKKEKIEILVDFERSFIKYAEEIPCKKILWNHFTFSVIKDKDKWVEYFNKYNKIVAISKEMEREIKEFYPEKEKVVMLYNPQYFQPIIEKSRDINSLNEKEKELIEDKYIVYVGRIEKVKGLEDLIDAYETCKKKGLEEKLYIIGEGTEKEKLIEIVGKKGLENDILFLGSKSNPFIWMKHGKIFGTTTYGEGLPTTYIESMICGTPVISYDCPTGPKDILENGKYGKLIELGNKEEFGKELFNILNNKEELKELKDKLPEKIGDFSIENVIDKFKEAIVEVSKI</sequence>
<dbReference type="PANTHER" id="PTHR12526:SF630">
    <property type="entry name" value="GLYCOSYLTRANSFERASE"/>
    <property type="match status" value="1"/>
</dbReference>
<keyword evidence="2" id="KW-0808">Transferase</keyword>